<feature type="compositionally biased region" description="Low complexity" evidence="1">
    <location>
        <begin position="314"/>
        <end position="332"/>
    </location>
</feature>
<feature type="region of interest" description="Disordered" evidence="1">
    <location>
        <begin position="263"/>
        <end position="354"/>
    </location>
</feature>
<evidence type="ECO:0000256" key="1">
    <source>
        <dbReference type="SAM" id="MobiDB-lite"/>
    </source>
</evidence>
<comment type="caution">
    <text evidence="2">The sequence shown here is derived from an EMBL/GenBank/DDBJ whole genome shotgun (WGS) entry which is preliminary data.</text>
</comment>
<gene>
    <name evidence="2" type="ORF">IWQ62_001971</name>
</gene>
<dbReference type="EMBL" id="JANBPY010000367">
    <property type="protein sequence ID" value="KAJ1967266.1"/>
    <property type="molecule type" value="Genomic_DNA"/>
</dbReference>
<dbReference type="Pfam" id="PF09737">
    <property type="entry name" value="Det1"/>
    <property type="match status" value="2"/>
</dbReference>
<dbReference type="PANTHER" id="PTHR13374">
    <property type="entry name" value="DET1 HOMOLOG DE-ETIOLATED-1 HOMOLOG"/>
    <property type="match status" value="1"/>
</dbReference>
<sequence length="756" mass="84958">MDTYLRRREQAAGRLRSSVTQQSRDSARWVYPNQTEYDVQIPDVHPKCFTPDGDTLVCFSGNLDGVHLYTLRNPSPDLDGQQSNNAPYAVFSRFFQLRAQTRVVGKFATEFLNKNFCTFVGHGRYILLASHTVLHPAEIPSAVLPTNPGMLRDVLPSTHVVFYTVEVATGCVCGSHIFRFDRIQLNYHQGISVYGNRLAVVSLLYQTIHILEVTPSGKLVLDRSVGWFLYPDDATVISEHERWVQEYARRRVYCQSRCHKRKRTVADPEVSEPQTTKRIRLATPQGHTNLPQSESVLTMSGSPSLSPRQQESLSPIQSHHSTHSPQSSLASPSLPPEVTDGNPHPLSLDNVTARFPLPPTLARSQSVGEPAQESTVMFELPLSTARFTAAVHARADAVWPFEGPPGAPRERLTWQTTSFNPLFVRSTISGPAIVNRDPFPGLRQRLLSFLFRQAQTSSTGVSPDFYHRFTLYESLVFNRVQFLSPTRLLIRMTVPHAVLRKQSSDKTMGSFAATWSASMLSHPHSSASTSSSTSLTNAFHLFVEYDLETTEILGVYDHSSEALWRVLRSDFDTLCQLPLYDASFTFHDHQLGGTPHMAQFTPTIANSLYLQDQLNKVQSQHSPGTPRSTLLMRKCLLMLPSSPQCLSTNPLLDPKYFITHDRWYHALEKFQVLDHSTVEFKDSVTGQVCFTLRDAPSSTSSHQESASDGHSLENPRRSLGMYIVHPTLPFIISMHTLVSNTLTCNFHYFNPHRPSP</sequence>
<dbReference type="GO" id="GO:0031461">
    <property type="term" value="C:cullin-RING ubiquitin ligase complex"/>
    <property type="evidence" value="ECO:0007669"/>
    <property type="project" value="TreeGrafter"/>
</dbReference>
<dbReference type="GO" id="GO:1990756">
    <property type="term" value="F:ubiquitin-like ligase-substrate adaptor activity"/>
    <property type="evidence" value="ECO:0007669"/>
    <property type="project" value="TreeGrafter"/>
</dbReference>
<accession>A0A9W8ASE1</accession>
<dbReference type="GO" id="GO:0031625">
    <property type="term" value="F:ubiquitin protein ligase binding"/>
    <property type="evidence" value="ECO:0007669"/>
    <property type="project" value="TreeGrafter"/>
</dbReference>
<name>A0A9W8ASE1_9FUNG</name>
<feature type="compositionally biased region" description="Polar residues" evidence="1">
    <location>
        <begin position="285"/>
        <end position="313"/>
    </location>
</feature>
<reference evidence="2" key="1">
    <citation type="submission" date="2022-07" db="EMBL/GenBank/DDBJ databases">
        <title>Phylogenomic reconstructions and comparative analyses of Kickxellomycotina fungi.</title>
        <authorList>
            <person name="Reynolds N.K."/>
            <person name="Stajich J.E."/>
            <person name="Barry K."/>
            <person name="Grigoriev I.V."/>
            <person name="Crous P."/>
            <person name="Smith M.E."/>
        </authorList>
    </citation>
    <scope>NUCLEOTIDE SEQUENCE</scope>
    <source>
        <strain evidence="2">RSA 1196</strain>
    </source>
</reference>
<dbReference type="Proteomes" id="UP001150925">
    <property type="component" value="Unassembled WGS sequence"/>
</dbReference>
<keyword evidence="3" id="KW-1185">Reference proteome</keyword>
<dbReference type="GO" id="GO:0016567">
    <property type="term" value="P:protein ubiquitination"/>
    <property type="evidence" value="ECO:0007669"/>
    <property type="project" value="TreeGrafter"/>
</dbReference>
<evidence type="ECO:0000313" key="2">
    <source>
        <dbReference type="EMBL" id="KAJ1967266.1"/>
    </source>
</evidence>
<proteinExistence type="predicted"/>
<evidence type="ECO:0000313" key="3">
    <source>
        <dbReference type="Proteomes" id="UP001150925"/>
    </source>
</evidence>
<dbReference type="AlphaFoldDB" id="A0A9W8ASE1"/>
<dbReference type="InterPro" id="IPR019138">
    <property type="entry name" value="De-etiolated_protein_1_Det1"/>
</dbReference>
<protein>
    <submittedName>
        <fullName evidence="2">Uncharacterized protein</fullName>
    </submittedName>
</protein>
<dbReference type="GO" id="GO:0032436">
    <property type="term" value="P:positive regulation of proteasomal ubiquitin-dependent protein catabolic process"/>
    <property type="evidence" value="ECO:0007669"/>
    <property type="project" value="TreeGrafter"/>
</dbReference>
<organism evidence="2 3">
    <name type="scientific">Dispira parvispora</name>
    <dbReference type="NCBI Taxonomy" id="1520584"/>
    <lineage>
        <taxon>Eukaryota</taxon>
        <taxon>Fungi</taxon>
        <taxon>Fungi incertae sedis</taxon>
        <taxon>Zoopagomycota</taxon>
        <taxon>Kickxellomycotina</taxon>
        <taxon>Dimargaritomycetes</taxon>
        <taxon>Dimargaritales</taxon>
        <taxon>Dimargaritaceae</taxon>
        <taxon>Dispira</taxon>
    </lineage>
</organism>
<dbReference type="GO" id="GO:0005634">
    <property type="term" value="C:nucleus"/>
    <property type="evidence" value="ECO:0007669"/>
    <property type="project" value="TreeGrafter"/>
</dbReference>
<dbReference type="OrthoDB" id="18339at2759"/>
<dbReference type="PANTHER" id="PTHR13374:SF3">
    <property type="entry name" value="DET1 HOMOLOG"/>
    <property type="match status" value="1"/>
</dbReference>